<gene>
    <name evidence="2" type="ORF">CRH10_03245</name>
</gene>
<dbReference type="RefSeq" id="WP_098922806.1">
    <property type="nucleotide sequence ID" value="NZ_CP023819.1"/>
</dbReference>
<name>A0A291T8D1_9FIRM</name>
<evidence type="ECO:0000313" key="3">
    <source>
        <dbReference type="Proteomes" id="UP000223709"/>
    </source>
</evidence>
<reference evidence="2 3" key="1">
    <citation type="submission" date="2017-10" db="EMBL/GenBank/DDBJ databases">
        <title>Complete Genome Sequence of Faecalibacterium prausnitzii isolated from the gut of healthy adult Indian.</title>
        <authorList>
            <person name="Bag S."/>
            <person name="Ghosh T.S."/>
            <person name="Das B."/>
        </authorList>
    </citation>
    <scope>NUCLEOTIDE SEQUENCE [LARGE SCALE GENOMIC DNA]</scope>
    <source>
        <strain evidence="2 3">Indica</strain>
    </source>
</reference>
<dbReference type="EMBL" id="CP023819">
    <property type="protein sequence ID" value="ATL89396.1"/>
    <property type="molecule type" value="Genomic_DNA"/>
</dbReference>
<accession>A0A291T8D1</accession>
<dbReference type="Proteomes" id="UP000223709">
    <property type="component" value="Chromosome"/>
</dbReference>
<evidence type="ECO:0000313" key="2">
    <source>
        <dbReference type="EMBL" id="ATL89396.1"/>
    </source>
</evidence>
<feature type="region of interest" description="Disordered" evidence="1">
    <location>
        <begin position="1"/>
        <end position="35"/>
    </location>
</feature>
<evidence type="ECO:0000256" key="1">
    <source>
        <dbReference type="SAM" id="MobiDB-lite"/>
    </source>
</evidence>
<organism evidence="2 3">
    <name type="scientific">Faecalibacterium prausnitzii</name>
    <dbReference type="NCBI Taxonomy" id="853"/>
    <lineage>
        <taxon>Bacteria</taxon>
        <taxon>Bacillati</taxon>
        <taxon>Bacillota</taxon>
        <taxon>Clostridia</taxon>
        <taxon>Eubacteriales</taxon>
        <taxon>Oscillospiraceae</taxon>
        <taxon>Faecalibacterium</taxon>
    </lineage>
</organism>
<dbReference type="AlphaFoldDB" id="A0A291T8D1"/>
<protein>
    <submittedName>
        <fullName evidence="2">Uncharacterized protein</fullName>
    </submittedName>
</protein>
<proteinExistence type="predicted"/>
<feature type="compositionally biased region" description="Basic and acidic residues" evidence="1">
    <location>
        <begin position="12"/>
        <end position="22"/>
    </location>
</feature>
<sequence>MSNEKNLIPFNERTESEQREIAQKGGIASGAARRRKRSMRQAADYYLSLPETDRRRVNAMLRDQIDPEDVDNQMSVVMGIATAAKQGDARAANVLLKMLGEETVQEDPGADALAKAKELLGGVDSAID</sequence>